<name>A0A836BUB2_9CHLO</name>
<dbReference type="PANTHER" id="PTHR44329:SF214">
    <property type="entry name" value="PROTEIN KINASE DOMAIN-CONTAINING PROTEIN"/>
    <property type="match status" value="1"/>
</dbReference>
<feature type="binding site" evidence="6">
    <location>
        <position position="1046"/>
    </location>
    <ligand>
        <name>ATP</name>
        <dbReference type="ChEBI" id="CHEBI:30616"/>
    </ligand>
</feature>
<keyword evidence="8" id="KW-1133">Transmembrane helix</keyword>
<dbReference type="InterPro" id="IPR008271">
    <property type="entry name" value="Ser/Thr_kinase_AS"/>
</dbReference>
<evidence type="ECO:0000256" key="3">
    <source>
        <dbReference type="ARBA" id="ARBA00022741"/>
    </source>
</evidence>
<dbReference type="Gene3D" id="1.10.510.10">
    <property type="entry name" value="Transferase(Phosphotransferase) domain 1"/>
    <property type="match status" value="1"/>
</dbReference>
<evidence type="ECO:0000256" key="7">
    <source>
        <dbReference type="SAM" id="MobiDB-lite"/>
    </source>
</evidence>
<dbReference type="InterPro" id="IPR051681">
    <property type="entry name" value="Ser/Thr_Kinases-Pseudokinases"/>
</dbReference>
<dbReference type="SMART" id="SM00220">
    <property type="entry name" value="S_TKc"/>
    <property type="match status" value="1"/>
</dbReference>
<dbReference type="OrthoDB" id="544551at2759"/>
<dbReference type="InterPro" id="IPR011009">
    <property type="entry name" value="Kinase-like_dom_sf"/>
</dbReference>
<reference evidence="10" key="1">
    <citation type="journal article" date="2020" name="bioRxiv">
        <title>Comparative genomics of Chlamydomonas.</title>
        <authorList>
            <person name="Craig R.J."/>
            <person name="Hasan A.R."/>
            <person name="Ness R.W."/>
            <person name="Keightley P.D."/>
        </authorList>
    </citation>
    <scope>NUCLEOTIDE SEQUENCE</scope>
    <source>
        <strain evidence="10">CCAP 11/70</strain>
    </source>
</reference>
<dbReference type="InterPro" id="IPR000719">
    <property type="entry name" value="Prot_kinase_dom"/>
</dbReference>
<comment type="caution">
    <text evidence="10">The sequence shown here is derived from an EMBL/GenBank/DDBJ whole genome shotgun (WGS) entry which is preliminary data.</text>
</comment>
<keyword evidence="5 6" id="KW-0067">ATP-binding</keyword>
<dbReference type="EMBL" id="JAEHOE010000078">
    <property type="protein sequence ID" value="KAG2488922.1"/>
    <property type="molecule type" value="Genomic_DNA"/>
</dbReference>
<proteinExistence type="predicted"/>
<feature type="domain" description="Protein kinase" evidence="9">
    <location>
        <begin position="1019"/>
        <end position="1495"/>
    </location>
</feature>
<feature type="region of interest" description="Disordered" evidence="7">
    <location>
        <begin position="1625"/>
        <end position="1750"/>
    </location>
</feature>
<feature type="compositionally biased region" description="Acidic residues" evidence="7">
    <location>
        <begin position="1735"/>
        <end position="1750"/>
    </location>
</feature>
<keyword evidence="1" id="KW-0723">Serine/threonine-protein kinase</keyword>
<evidence type="ECO:0000256" key="8">
    <source>
        <dbReference type="SAM" id="Phobius"/>
    </source>
</evidence>
<evidence type="ECO:0000259" key="9">
    <source>
        <dbReference type="PROSITE" id="PS50011"/>
    </source>
</evidence>
<evidence type="ECO:0000256" key="6">
    <source>
        <dbReference type="PROSITE-ProRule" id="PRU10141"/>
    </source>
</evidence>
<feature type="region of interest" description="Disordered" evidence="7">
    <location>
        <begin position="1219"/>
        <end position="1269"/>
    </location>
</feature>
<dbReference type="GO" id="GO:0004674">
    <property type="term" value="F:protein serine/threonine kinase activity"/>
    <property type="evidence" value="ECO:0007669"/>
    <property type="project" value="UniProtKB-KW"/>
</dbReference>
<evidence type="ECO:0000256" key="5">
    <source>
        <dbReference type="ARBA" id="ARBA00022840"/>
    </source>
</evidence>
<protein>
    <recommendedName>
        <fullName evidence="9">Protein kinase domain-containing protein</fullName>
    </recommendedName>
</protein>
<feature type="compositionally biased region" description="Low complexity" evidence="7">
    <location>
        <begin position="1187"/>
        <end position="1199"/>
    </location>
</feature>
<feature type="region of interest" description="Disordered" evidence="7">
    <location>
        <begin position="1187"/>
        <end position="1206"/>
    </location>
</feature>
<keyword evidence="8" id="KW-0812">Transmembrane</keyword>
<dbReference type="InterPro" id="IPR017441">
    <property type="entry name" value="Protein_kinase_ATP_BS"/>
</dbReference>
<accession>A0A836BUB2</accession>
<keyword evidence="11" id="KW-1185">Reference proteome</keyword>
<keyword evidence="3 6" id="KW-0547">Nucleotide-binding</keyword>
<feature type="transmembrane region" description="Helical" evidence="8">
    <location>
        <begin position="21"/>
        <end position="43"/>
    </location>
</feature>
<dbReference type="Pfam" id="PF07714">
    <property type="entry name" value="PK_Tyr_Ser-Thr"/>
    <property type="match status" value="2"/>
</dbReference>
<keyword evidence="8" id="KW-0472">Membrane</keyword>
<dbReference type="InterPro" id="IPR001245">
    <property type="entry name" value="Ser-Thr/Tyr_kinase_cat_dom"/>
</dbReference>
<sequence>MAAGSSECCLWRGNSRRPERARWSAAHVLAAGVILLVLCTTGVSSQQLEEVTASSVAELLEALRTRTRQIRLVAPLQFQPEDFPVPFVIDRPVTLVAPVTQKMDFGLVPGRVLFNVTASGSLEIVRVFLRNFLPSSPQALAGRGPVPALLSSGGLITFRFCGMHFLPNVTWVFSAPVDKSFWARAAAGAALLDVLKASPLQLNNPATYLIRFASDSYAFAQSYALLDLHSCYSDNREDTALVYCLYTFADSLRNSRIRTAHVFHDVGLDRATYDRRSPVIVPQAMTVAACPGSSPVLNMDTIISGIVVQSPIEFQGIRFRGSSSTIFTSWPPSLSLLPSAFHLDASASISLVNCTVEVPSLTNVVAALKALPGCCTDNPARPNLQPTVEAWPSDEDFSCASSAMDGVADADDVATALSDSWDVVRIPAGTLLGSNANASANASLRLGDAHQVTDLPGFIIKSWTLSMNAWRQYASTTLSDVVSEPSSATYRFSQVAVIQEDLDRAALLCFPAALEQGLMAPGSVVRVSNDAELRVALAYGTRYIQVTSDIRLDPANWPTGAAALTLGAGVSEVRACHPVLGRRYTLDLSELGPAMRITGRLLLQGDLRIIHVGWANAASALAAAVRGSSITVGESPDPGSGSRSDQIQAQFQIQPMAAFTVVSRAGGGAGSLEAERVEIVGVLDSTTLSLGPSDILSVMRLSNMTSRVRQLNATLYGNAGIILGQWAVNLNDNSNGAWVFTETVLLWSTPTTNFSTASTAGGGGGDDGGGGAVSTLAIALPVALGGAALVAVAAAAFILVRRRRNAAAAAAPPGAKSSAAAAAAACKGGSSHRTYGGGGIGGANGSLATVSSAEVELGAIDGCSDRRDTHDPASSANGGGGGGGGFHSSGLGNSDGAASRVLASPAAAAAMAAVMAAPLPRPVPYVESVSTASAAVNGGGGGGGGYGATGTATTERAATATGTGAAAGTGANTGAVGGLQPSPSNGATAPLMDIDAARRAIAAGRPAVATGAHGALDDLVLQSVLGEGSYGRVYRALWRGTTVAVKVILLPPHMSGRERHERMAVMEAAISSSLSHPNIVQTYTYSVECVEGKRRGLPSFRPAQHDGTGASLRGDDSGDSGAPSPHGRSRGGGAGGSASHASWEAGSPAAEGPDIVGWEIRLVQEFCDMGSLRDKLNERVFLRPAPGGVAAQGPGSSGAVAGGGPHADAMAARLHTFAGAGSNPASQPASPRAGPPGPGTGPGTAYGTANGTARGPGADSPSARGSTGVVSPLGTGLAAGLGVGTTTAPVLMDSRSVNAAAATGSDCGSKSGSKDRDPVMVVDLAGVLDTAIDVARAVAHLHREGIVHADLKPRNVLLRGSTSDPRGFVAKVADFGLSLRLDTNETHVSNAYHGTLAYMAPETLLNGHVSRASDVYAFGILLFELYTGDTAFRGVNKALIGHAIAKDNLRPVFPPALAAPFEFQLLACRCWESNPEIRPDFDFILDELKRMRARLCGLPSDASAGLRGLAAAGAACCSTRGGGGAGGLPSGGNGDWGLPLRPTTAGQHAGGLPSMSYMPRAPAPGRVTGGGFPAAVGAACDASLTDSASASNSLSSLSGVPVSGVQVSYPINAVPNGAAPPAGYATGVRQPVAGPHVSGGQAQAHQAQAQPPRSQSPGPEGMAASPFVTPPAAVRYGSGPSHAQQGQAKGPAPPSGSGQIVGTAGAPAGPAGPSGASRGWQPGQASGPSLVVVGEVEEEEPEDEEAPRSL</sequence>
<dbReference type="GO" id="GO:0005524">
    <property type="term" value="F:ATP binding"/>
    <property type="evidence" value="ECO:0007669"/>
    <property type="project" value="UniProtKB-UniRule"/>
</dbReference>
<feature type="compositionally biased region" description="Low complexity" evidence="7">
    <location>
        <begin position="1638"/>
        <end position="1659"/>
    </location>
</feature>
<gene>
    <name evidence="10" type="ORF">HYH03_012544</name>
</gene>
<organism evidence="10 11">
    <name type="scientific">Edaphochlamys debaryana</name>
    <dbReference type="NCBI Taxonomy" id="47281"/>
    <lineage>
        <taxon>Eukaryota</taxon>
        <taxon>Viridiplantae</taxon>
        <taxon>Chlorophyta</taxon>
        <taxon>core chlorophytes</taxon>
        <taxon>Chlorophyceae</taxon>
        <taxon>CS clade</taxon>
        <taxon>Chlamydomonadales</taxon>
        <taxon>Chlamydomonadales incertae sedis</taxon>
        <taxon>Edaphochlamys</taxon>
    </lineage>
</organism>
<dbReference type="Gene3D" id="3.30.200.20">
    <property type="entry name" value="Phosphorylase Kinase, domain 1"/>
    <property type="match status" value="1"/>
</dbReference>
<feature type="compositionally biased region" description="Gly residues" evidence="7">
    <location>
        <begin position="877"/>
        <end position="887"/>
    </location>
</feature>
<evidence type="ECO:0000256" key="4">
    <source>
        <dbReference type="ARBA" id="ARBA00022777"/>
    </source>
</evidence>
<evidence type="ECO:0000313" key="10">
    <source>
        <dbReference type="EMBL" id="KAG2488922.1"/>
    </source>
</evidence>
<dbReference type="PROSITE" id="PS50011">
    <property type="entry name" value="PROTEIN_KINASE_DOM"/>
    <property type="match status" value="1"/>
</dbReference>
<feature type="region of interest" description="Disordered" evidence="7">
    <location>
        <begin position="862"/>
        <end position="891"/>
    </location>
</feature>
<feature type="compositionally biased region" description="Low complexity" evidence="7">
    <location>
        <begin position="1243"/>
        <end position="1255"/>
    </location>
</feature>
<evidence type="ECO:0000256" key="2">
    <source>
        <dbReference type="ARBA" id="ARBA00022679"/>
    </source>
</evidence>
<keyword evidence="2" id="KW-0808">Transferase</keyword>
<dbReference type="PANTHER" id="PTHR44329">
    <property type="entry name" value="SERINE/THREONINE-PROTEIN KINASE TNNI3K-RELATED"/>
    <property type="match status" value="1"/>
</dbReference>
<evidence type="ECO:0000256" key="1">
    <source>
        <dbReference type="ARBA" id="ARBA00022527"/>
    </source>
</evidence>
<dbReference type="SUPFAM" id="SSF56112">
    <property type="entry name" value="Protein kinase-like (PK-like)"/>
    <property type="match status" value="1"/>
</dbReference>
<keyword evidence="4" id="KW-0418">Kinase</keyword>
<dbReference type="PROSITE" id="PS00108">
    <property type="entry name" value="PROTEIN_KINASE_ST"/>
    <property type="match status" value="1"/>
</dbReference>
<evidence type="ECO:0000313" key="11">
    <source>
        <dbReference type="Proteomes" id="UP000612055"/>
    </source>
</evidence>
<dbReference type="PROSITE" id="PS00107">
    <property type="entry name" value="PROTEIN_KINASE_ATP"/>
    <property type="match status" value="1"/>
</dbReference>
<feature type="region of interest" description="Disordered" evidence="7">
    <location>
        <begin position="1096"/>
        <end position="1150"/>
    </location>
</feature>
<dbReference type="Proteomes" id="UP000612055">
    <property type="component" value="Unassembled WGS sequence"/>
</dbReference>
<feature type="compositionally biased region" description="Low complexity" evidence="7">
    <location>
        <begin position="1702"/>
        <end position="1717"/>
    </location>
</feature>